<keyword evidence="2" id="KW-1185">Reference proteome</keyword>
<dbReference type="AlphaFoldDB" id="A0A7X5ZGG3"/>
<dbReference type="RefSeq" id="WP_167165099.1">
    <property type="nucleotide sequence ID" value="NZ_JAANOW010000005.1"/>
</dbReference>
<dbReference type="InterPro" id="IPR011330">
    <property type="entry name" value="Glyco_hydro/deAcase_b/a-brl"/>
</dbReference>
<proteinExistence type="predicted"/>
<dbReference type="EMBL" id="JAANOW010000005">
    <property type="protein sequence ID" value="NIH99221.1"/>
    <property type="molecule type" value="Genomic_DNA"/>
</dbReference>
<accession>A0A7X5ZGG3</accession>
<gene>
    <name evidence="1" type="ORF">FHU31_006245</name>
</gene>
<dbReference type="GO" id="GO:0005975">
    <property type="term" value="P:carbohydrate metabolic process"/>
    <property type="evidence" value="ECO:0007669"/>
    <property type="project" value="InterPro"/>
</dbReference>
<evidence type="ECO:0000313" key="2">
    <source>
        <dbReference type="Proteomes" id="UP000547444"/>
    </source>
</evidence>
<reference evidence="1 2" key="1">
    <citation type="submission" date="2020-03" db="EMBL/GenBank/DDBJ databases">
        <title>Sequencing the genomes of 1000 actinobacteria strains.</title>
        <authorList>
            <person name="Klenk H.-P."/>
        </authorList>
    </citation>
    <scope>NUCLEOTIDE SEQUENCE [LARGE SCALE GENOMIC DNA]</scope>
    <source>
        <strain evidence="1 2">DSM 44556</strain>
    </source>
</reference>
<dbReference type="Proteomes" id="UP000547444">
    <property type="component" value="Unassembled WGS sequence"/>
</dbReference>
<protein>
    <recommendedName>
        <fullName evidence="3">Polysaccharide deacetylase</fullName>
    </recommendedName>
</protein>
<dbReference type="SUPFAM" id="SSF88713">
    <property type="entry name" value="Glycoside hydrolase/deacetylase"/>
    <property type="match status" value="1"/>
</dbReference>
<dbReference type="PANTHER" id="PTHR43123:SF4">
    <property type="entry name" value="POLYSACCHARIDE DEACETYLASE"/>
    <property type="match status" value="1"/>
</dbReference>
<sequence>MGEVMRVQGRWPGGAPLAVYVAVGVEDYRPDEGYAENLLPDIPAPDAVNRAWREYGNNVGVYRLLQRLGDLGIPATTLLNTMLYGTVPAVPDALRAAGAEFVGHGVSNSDSLHGLQENEELAYLTSVAQAIDNHEGAPPGGWSTPWLIHTPSTVDNLIRAGYRYLLDLRRDDQPEWLTSSAGALLSIPYALELNDSTSMIGRHVGAAEFADMIVDEFEELRESDEGRPIVMSIVLHSFISGAPFRLRHITRALDHIAAQRDSVWIAQPRQIYEAFARMCPPPAVRT</sequence>
<name>A0A7X5ZGG3_9MYCO</name>
<dbReference type="Gene3D" id="3.20.20.370">
    <property type="entry name" value="Glycoside hydrolase/deacetylase"/>
    <property type="match status" value="1"/>
</dbReference>
<evidence type="ECO:0008006" key="3">
    <source>
        <dbReference type="Google" id="ProtNLM"/>
    </source>
</evidence>
<comment type="caution">
    <text evidence="1">The sequence shown here is derived from an EMBL/GenBank/DDBJ whole genome shotgun (WGS) entry which is preliminary data.</text>
</comment>
<dbReference type="PANTHER" id="PTHR43123">
    <property type="entry name" value="POLYSACCHARIDE DEACETYLASE-RELATED"/>
    <property type="match status" value="1"/>
</dbReference>
<evidence type="ECO:0000313" key="1">
    <source>
        <dbReference type="EMBL" id="NIH99221.1"/>
    </source>
</evidence>
<organism evidence="1 2">
    <name type="scientific">Mycolicibacterium fluoranthenivorans</name>
    <dbReference type="NCBI Taxonomy" id="258505"/>
    <lineage>
        <taxon>Bacteria</taxon>
        <taxon>Bacillati</taxon>
        <taxon>Actinomycetota</taxon>
        <taxon>Actinomycetes</taxon>
        <taxon>Mycobacteriales</taxon>
        <taxon>Mycobacteriaceae</taxon>
        <taxon>Mycolicibacterium</taxon>
    </lineage>
</organism>